<dbReference type="AlphaFoldDB" id="A0A927BBK7"/>
<gene>
    <name evidence="1" type="ORF">IC235_04550</name>
</gene>
<accession>A0A927BBK7</accession>
<dbReference type="InterPro" id="IPR040807">
    <property type="entry name" value="DUF5522"/>
</dbReference>
<evidence type="ECO:0000313" key="1">
    <source>
        <dbReference type="EMBL" id="MBD2767164.1"/>
    </source>
</evidence>
<dbReference type="Pfam" id="PF17653">
    <property type="entry name" value="DUF5522"/>
    <property type="match status" value="1"/>
</dbReference>
<comment type="caution">
    <text evidence="1">The sequence shown here is derived from an EMBL/GenBank/DDBJ whole genome shotgun (WGS) entry which is preliminary data.</text>
</comment>
<sequence length="60" mass="6949">MPTSAPQPLQPGDFYYTPEGYLVFTEQYHRRRGSCCRNGCRHCPWKFRAQAGQPDASQQK</sequence>
<organism evidence="1 2">
    <name type="scientific">Hymenobacter montanus</name>
    <dbReference type="NCBI Taxonomy" id="2771359"/>
    <lineage>
        <taxon>Bacteria</taxon>
        <taxon>Pseudomonadati</taxon>
        <taxon>Bacteroidota</taxon>
        <taxon>Cytophagia</taxon>
        <taxon>Cytophagales</taxon>
        <taxon>Hymenobacteraceae</taxon>
        <taxon>Hymenobacter</taxon>
    </lineage>
</organism>
<evidence type="ECO:0000313" key="2">
    <source>
        <dbReference type="Proteomes" id="UP000612233"/>
    </source>
</evidence>
<dbReference type="EMBL" id="JACXAD010000004">
    <property type="protein sequence ID" value="MBD2767164.1"/>
    <property type="molecule type" value="Genomic_DNA"/>
</dbReference>
<proteinExistence type="predicted"/>
<dbReference type="RefSeq" id="WP_191003999.1">
    <property type="nucleotide sequence ID" value="NZ_JACXAD010000004.1"/>
</dbReference>
<keyword evidence="2" id="KW-1185">Reference proteome</keyword>
<protein>
    <submittedName>
        <fullName evidence="1">Uncharacterized protein</fullName>
    </submittedName>
</protein>
<dbReference type="Proteomes" id="UP000612233">
    <property type="component" value="Unassembled WGS sequence"/>
</dbReference>
<name>A0A927BBK7_9BACT</name>
<reference evidence="1" key="1">
    <citation type="submission" date="2020-09" db="EMBL/GenBank/DDBJ databases">
        <authorList>
            <person name="Kim M.K."/>
        </authorList>
    </citation>
    <scope>NUCLEOTIDE SEQUENCE</scope>
    <source>
        <strain evidence="1">BT664</strain>
    </source>
</reference>